<evidence type="ECO:0000256" key="4">
    <source>
        <dbReference type="ARBA" id="ARBA00022617"/>
    </source>
</evidence>
<evidence type="ECO:0000256" key="8">
    <source>
        <dbReference type="ARBA" id="ARBA00023002"/>
    </source>
</evidence>
<evidence type="ECO:0000256" key="7">
    <source>
        <dbReference type="ARBA" id="ARBA00022989"/>
    </source>
</evidence>
<dbReference type="GO" id="GO:0004497">
    <property type="term" value="F:monooxygenase activity"/>
    <property type="evidence" value="ECO:0007669"/>
    <property type="project" value="UniProtKB-KW"/>
</dbReference>
<evidence type="ECO:0000256" key="10">
    <source>
        <dbReference type="ARBA" id="ARBA00023033"/>
    </source>
</evidence>
<evidence type="ECO:0000256" key="2">
    <source>
        <dbReference type="ARBA" id="ARBA00004370"/>
    </source>
</evidence>
<sequence>MFTKYQQSIMRRRSKTGAGILNSLEAAHDLLDKRSHNYSSRPRFVLLIEMLGWENNLAIGPYSSSWRLQRKWIQDALSKTRITEYHSILRERSCKLLLDIMAAPQNLEEHFARLNAAIVLEITYGYHISRADDDLVQLATQATLETASAGK</sequence>
<accession>A0AAD5VCX0</accession>
<keyword evidence="10" id="KW-0503">Monooxygenase</keyword>
<dbReference type="SUPFAM" id="SSF48264">
    <property type="entry name" value="Cytochrome P450"/>
    <property type="match status" value="1"/>
</dbReference>
<organism evidence="12 13">
    <name type="scientific">Meripilus lineatus</name>
    <dbReference type="NCBI Taxonomy" id="2056292"/>
    <lineage>
        <taxon>Eukaryota</taxon>
        <taxon>Fungi</taxon>
        <taxon>Dikarya</taxon>
        <taxon>Basidiomycota</taxon>
        <taxon>Agaricomycotina</taxon>
        <taxon>Agaricomycetes</taxon>
        <taxon>Polyporales</taxon>
        <taxon>Meripilaceae</taxon>
        <taxon>Meripilus</taxon>
    </lineage>
</organism>
<dbReference type="Gene3D" id="1.10.630.10">
    <property type="entry name" value="Cytochrome P450"/>
    <property type="match status" value="1"/>
</dbReference>
<evidence type="ECO:0000256" key="6">
    <source>
        <dbReference type="ARBA" id="ARBA00022723"/>
    </source>
</evidence>
<evidence type="ECO:0000256" key="1">
    <source>
        <dbReference type="ARBA" id="ARBA00001971"/>
    </source>
</evidence>
<keyword evidence="5" id="KW-0812">Transmembrane</keyword>
<proteinExistence type="inferred from homology"/>
<evidence type="ECO:0008006" key="14">
    <source>
        <dbReference type="Google" id="ProtNLM"/>
    </source>
</evidence>
<gene>
    <name evidence="12" type="ORF">NLI96_g3050</name>
</gene>
<dbReference type="GO" id="GO:0016705">
    <property type="term" value="F:oxidoreductase activity, acting on paired donors, with incorporation or reduction of molecular oxygen"/>
    <property type="evidence" value="ECO:0007669"/>
    <property type="project" value="InterPro"/>
</dbReference>
<name>A0AAD5VCX0_9APHY</name>
<dbReference type="EMBL" id="JANAWD010000073">
    <property type="protein sequence ID" value="KAJ3488149.1"/>
    <property type="molecule type" value="Genomic_DNA"/>
</dbReference>
<protein>
    <recommendedName>
        <fullName evidence="14">Cytochrome P450</fullName>
    </recommendedName>
</protein>
<evidence type="ECO:0000256" key="5">
    <source>
        <dbReference type="ARBA" id="ARBA00022692"/>
    </source>
</evidence>
<evidence type="ECO:0000256" key="9">
    <source>
        <dbReference type="ARBA" id="ARBA00023004"/>
    </source>
</evidence>
<dbReference type="GO" id="GO:0020037">
    <property type="term" value="F:heme binding"/>
    <property type="evidence" value="ECO:0007669"/>
    <property type="project" value="InterPro"/>
</dbReference>
<dbReference type="AlphaFoldDB" id="A0AAD5VCX0"/>
<dbReference type="GO" id="GO:0005506">
    <property type="term" value="F:iron ion binding"/>
    <property type="evidence" value="ECO:0007669"/>
    <property type="project" value="InterPro"/>
</dbReference>
<keyword evidence="11" id="KW-0472">Membrane</keyword>
<keyword evidence="6" id="KW-0479">Metal-binding</keyword>
<comment type="subcellular location">
    <subcellularLocation>
        <location evidence="2">Membrane</location>
    </subcellularLocation>
</comment>
<keyword evidence="7" id="KW-1133">Transmembrane helix</keyword>
<evidence type="ECO:0000256" key="3">
    <source>
        <dbReference type="ARBA" id="ARBA00010617"/>
    </source>
</evidence>
<keyword evidence="13" id="KW-1185">Reference proteome</keyword>
<dbReference type="Proteomes" id="UP001212997">
    <property type="component" value="Unassembled WGS sequence"/>
</dbReference>
<comment type="similarity">
    <text evidence="3">Belongs to the cytochrome P450 family.</text>
</comment>
<comment type="cofactor">
    <cofactor evidence="1">
        <name>heme</name>
        <dbReference type="ChEBI" id="CHEBI:30413"/>
    </cofactor>
</comment>
<keyword evidence="9" id="KW-0408">Iron</keyword>
<reference evidence="12" key="1">
    <citation type="submission" date="2022-07" db="EMBL/GenBank/DDBJ databases">
        <title>Genome Sequence of Physisporinus lineatus.</title>
        <authorList>
            <person name="Buettner E."/>
        </authorList>
    </citation>
    <scope>NUCLEOTIDE SEQUENCE</scope>
    <source>
        <strain evidence="12">VT162</strain>
    </source>
</reference>
<dbReference type="InterPro" id="IPR036396">
    <property type="entry name" value="Cyt_P450_sf"/>
</dbReference>
<comment type="caution">
    <text evidence="12">The sequence shown here is derived from an EMBL/GenBank/DDBJ whole genome shotgun (WGS) entry which is preliminary data.</text>
</comment>
<evidence type="ECO:0000313" key="13">
    <source>
        <dbReference type="Proteomes" id="UP001212997"/>
    </source>
</evidence>
<evidence type="ECO:0000313" key="12">
    <source>
        <dbReference type="EMBL" id="KAJ3488149.1"/>
    </source>
</evidence>
<evidence type="ECO:0000256" key="11">
    <source>
        <dbReference type="ARBA" id="ARBA00023136"/>
    </source>
</evidence>
<dbReference type="PANTHER" id="PTHR46300">
    <property type="entry name" value="P450, PUTATIVE (EUROFUNG)-RELATED-RELATED"/>
    <property type="match status" value="1"/>
</dbReference>
<dbReference type="InterPro" id="IPR050364">
    <property type="entry name" value="Cytochrome_P450_fung"/>
</dbReference>
<dbReference type="PANTHER" id="PTHR46300:SF2">
    <property type="entry name" value="CYTOCHROME P450 MONOOXYGENASE ALNH-RELATED"/>
    <property type="match status" value="1"/>
</dbReference>
<keyword evidence="4" id="KW-0349">Heme</keyword>
<keyword evidence="8" id="KW-0560">Oxidoreductase</keyword>
<dbReference type="GO" id="GO:0016020">
    <property type="term" value="C:membrane"/>
    <property type="evidence" value="ECO:0007669"/>
    <property type="project" value="UniProtKB-SubCell"/>
</dbReference>